<evidence type="ECO:0000313" key="5">
    <source>
        <dbReference type="Proteomes" id="UP000182508"/>
    </source>
</evidence>
<protein>
    <submittedName>
        <fullName evidence="4">V/A-type H+-transporting ATPase subunit C</fullName>
    </submittedName>
</protein>
<dbReference type="AlphaFoldDB" id="A0A1G6AS17"/>
<keyword evidence="2" id="KW-0813">Transport</keyword>
<keyword evidence="3" id="KW-0406">Ion transport</keyword>
<proteinExistence type="inferred from homology"/>
<gene>
    <name evidence="4" type="ORF">SAMN02910293_00591</name>
</gene>
<dbReference type="PANTHER" id="PTHR38682:SF1">
    <property type="entry name" value="V-TYPE ATP SYNTHASE SUBUNIT C"/>
    <property type="match status" value="1"/>
</dbReference>
<dbReference type="Pfam" id="PF01992">
    <property type="entry name" value="vATP-synt_AC39"/>
    <property type="match status" value="1"/>
</dbReference>
<dbReference type="InterPro" id="IPR036079">
    <property type="entry name" value="ATPase_csu/dsu_sf"/>
</dbReference>
<comment type="similarity">
    <text evidence="1">Belongs to the V-ATPase V0D/AC39 subunit family.</text>
</comment>
<name>A0A1G6AS17_9STRE</name>
<dbReference type="InterPro" id="IPR035067">
    <property type="entry name" value="V-type_ATPase_csu/dsu"/>
</dbReference>
<dbReference type="SUPFAM" id="SSF103486">
    <property type="entry name" value="V-type ATP synthase subunit C"/>
    <property type="match status" value="1"/>
</dbReference>
<sequence length="335" mass="38505">MDTNLFSQINTTISVKEASVVTVDQFQKLLQAGDKENLSLLLQATPYHLSAEDLDDLNIIDDILMKELASEYQWAFEEAPDRTIVTMFSLRYVYHNIKVLLKARASKQDLSHLLIPIGEQSLEALEHLVSALSSEFFPEFMIQELQSIWSEYEGYHDVRVLEIGADLAYFKHLKKIATDFDNPVFNQAIMLMIDFYNVITVKRAFAQDKPKSFMLQLLSDEGSMTANEFIALEEGGLISWFNQVNPDHFTLALADFEEKMSQGRAGAVDLEYLYDLMQFHLLEEARYQTDGPLVLARYILGREFEVKNMRLLLSAFCNELPLDAVKERMRPIYGQ</sequence>
<dbReference type="RefSeq" id="WP_074485428.1">
    <property type="nucleotide sequence ID" value="NZ_FMXP01000006.1"/>
</dbReference>
<dbReference type="eggNOG" id="COG1527">
    <property type="taxonomic scope" value="Bacteria"/>
</dbReference>
<dbReference type="InterPro" id="IPR044911">
    <property type="entry name" value="V-type_ATPase_csu/dsu_dom_3"/>
</dbReference>
<dbReference type="GO" id="GO:0046961">
    <property type="term" value="F:proton-transporting ATPase activity, rotational mechanism"/>
    <property type="evidence" value="ECO:0007669"/>
    <property type="project" value="InterPro"/>
</dbReference>
<organism evidence="4 5">
    <name type="scientific">Streptococcus henryi</name>
    <dbReference type="NCBI Taxonomy" id="439219"/>
    <lineage>
        <taxon>Bacteria</taxon>
        <taxon>Bacillati</taxon>
        <taxon>Bacillota</taxon>
        <taxon>Bacilli</taxon>
        <taxon>Lactobacillales</taxon>
        <taxon>Streptococcaceae</taxon>
        <taxon>Streptococcus</taxon>
    </lineage>
</organism>
<dbReference type="InterPro" id="IPR002843">
    <property type="entry name" value="ATPase_V0-cplx_csu/dsu"/>
</dbReference>
<dbReference type="Proteomes" id="UP000182508">
    <property type="component" value="Unassembled WGS sequence"/>
</dbReference>
<evidence type="ECO:0000256" key="3">
    <source>
        <dbReference type="ARBA" id="ARBA00023065"/>
    </source>
</evidence>
<keyword evidence="5" id="KW-1185">Reference proteome</keyword>
<dbReference type="InterPro" id="IPR050873">
    <property type="entry name" value="V-ATPase_V0D/AC39_subunit"/>
</dbReference>
<accession>A0A1G6AS17</accession>
<dbReference type="STRING" id="439219.SAMN02910293_00591"/>
<dbReference type="Gene3D" id="1.10.132.50">
    <property type="entry name" value="ATP synthase (C/AC39) subunit, domain 3"/>
    <property type="match status" value="1"/>
</dbReference>
<dbReference type="EMBL" id="FMXP01000006">
    <property type="protein sequence ID" value="SDB11198.1"/>
    <property type="molecule type" value="Genomic_DNA"/>
</dbReference>
<evidence type="ECO:0000256" key="1">
    <source>
        <dbReference type="ARBA" id="ARBA00006709"/>
    </source>
</evidence>
<dbReference type="Gene3D" id="1.20.1690.10">
    <property type="entry name" value="V-type ATP synthase subunit C domain"/>
    <property type="match status" value="2"/>
</dbReference>
<reference evidence="4 5" key="1">
    <citation type="submission" date="2016-10" db="EMBL/GenBank/DDBJ databases">
        <authorList>
            <person name="de Groot N.N."/>
        </authorList>
    </citation>
    <scope>NUCLEOTIDE SEQUENCE [LARGE SCALE GENOMIC DNA]</scope>
    <source>
        <strain evidence="4 5">A-4</strain>
    </source>
</reference>
<dbReference type="PANTHER" id="PTHR38682">
    <property type="entry name" value="V-TYPE ATP SYNTHASE SUBUNIT C"/>
    <property type="match status" value="1"/>
</dbReference>
<evidence type="ECO:0000313" key="4">
    <source>
        <dbReference type="EMBL" id="SDB11198.1"/>
    </source>
</evidence>
<evidence type="ECO:0000256" key="2">
    <source>
        <dbReference type="ARBA" id="ARBA00022448"/>
    </source>
</evidence>